<evidence type="ECO:0000313" key="2">
    <source>
        <dbReference type="Proteomes" id="UP001590951"/>
    </source>
</evidence>
<keyword evidence="2" id="KW-1185">Reference proteome</keyword>
<evidence type="ECO:0008006" key="3">
    <source>
        <dbReference type="Google" id="ProtNLM"/>
    </source>
</evidence>
<dbReference type="Gene3D" id="3.40.50.1460">
    <property type="match status" value="1"/>
</dbReference>
<proteinExistence type="predicted"/>
<name>A0ABR4AT73_9LECA</name>
<dbReference type="EMBL" id="JBHFEH010000076">
    <property type="protein sequence ID" value="KAL2048907.1"/>
    <property type="molecule type" value="Genomic_DNA"/>
</dbReference>
<sequence>MDPHMWEKRLTDELNRDFENGNDYIGGSLLSLYWQQADNAGYKDESDKVVQFFGSMGFDTAVYPIPSENSHIELLSRIISLIKSQGKPGCLVVIHYGGHGDADNDRGMDREAQAVWAARLSGGPTVDWYEIQPHLHKCKADIFLLLDCCYSAQAARGRVREDPGKCELLAACAMKLQTPSPAPASFTTALLREMNEMLGSMNQIVTSQLAHRLAHKRANLRQTPIHDDMSLGHQGRSIRWKPFLDTQKVASKSSDAISQLRLRVALSITPGNQDRSIYDLVQWLKVEAPSFVREIAIDEVLLQTEQLQQIMLGHDSSVRKFPLVQSLDKAGRQEILDVWQEVDSLFAEISQTWIPIGGLNSLEKVSQLKEKIMHFVQELEVRNSFIIRRLEAGLVTPPDDTFEDVAYSSSAKVLGLNSPLRLVRLIKGSGSASNSLEINAMEIQSVGEQRGSTAGGEKIMMGKMEQMDVLIEYKPYKESLGQVRKLLDGAKIQKLAQILNSDKPIEFCSLKCLHWFHDSYECRYGLVFEVPFGLSLPLRATWPYFQKGQTNPRTTVSDCP</sequence>
<protein>
    <recommendedName>
        <fullName evidence="3">Caspase-8</fullName>
    </recommendedName>
</protein>
<organism evidence="1 2">
    <name type="scientific">Lepraria finkii</name>
    <dbReference type="NCBI Taxonomy" id="1340010"/>
    <lineage>
        <taxon>Eukaryota</taxon>
        <taxon>Fungi</taxon>
        <taxon>Dikarya</taxon>
        <taxon>Ascomycota</taxon>
        <taxon>Pezizomycotina</taxon>
        <taxon>Lecanoromycetes</taxon>
        <taxon>OSLEUM clade</taxon>
        <taxon>Lecanoromycetidae</taxon>
        <taxon>Lecanorales</taxon>
        <taxon>Lecanorineae</taxon>
        <taxon>Stereocaulaceae</taxon>
        <taxon>Lepraria</taxon>
    </lineage>
</organism>
<reference evidence="1 2" key="1">
    <citation type="submission" date="2024-09" db="EMBL/GenBank/DDBJ databases">
        <title>Rethinking Asexuality: The Enigmatic Case of Functional Sexual Genes in Lepraria (Stereocaulaceae).</title>
        <authorList>
            <person name="Doellman M."/>
            <person name="Sun Y."/>
            <person name="Barcenas-Pena A."/>
            <person name="Lumbsch H.T."/>
            <person name="Grewe F."/>
        </authorList>
    </citation>
    <scope>NUCLEOTIDE SEQUENCE [LARGE SCALE GENOMIC DNA]</scope>
    <source>
        <strain evidence="1 2">Grewe 0041</strain>
    </source>
</reference>
<accession>A0ABR4AT73</accession>
<dbReference type="Proteomes" id="UP001590951">
    <property type="component" value="Unassembled WGS sequence"/>
</dbReference>
<evidence type="ECO:0000313" key="1">
    <source>
        <dbReference type="EMBL" id="KAL2048907.1"/>
    </source>
</evidence>
<comment type="caution">
    <text evidence="1">The sequence shown here is derived from an EMBL/GenBank/DDBJ whole genome shotgun (WGS) entry which is preliminary data.</text>
</comment>
<gene>
    <name evidence="1" type="ORF">ABVK25_010859</name>
</gene>